<dbReference type="InterPro" id="IPR001650">
    <property type="entry name" value="Helicase_C-like"/>
</dbReference>
<comment type="catalytic activity">
    <reaction evidence="7">
        <text>ATP + H2O = ADP + phosphate + H(+)</text>
        <dbReference type="Rhea" id="RHEA:13065"/>
        <dbReference type="ChEBI" id="CHEBI:15377"/>
        <dbReference type="ChEBI" id="CHEBI:15378"/>
        <dbReference type="ChEBI" id="CHEBI:30616"/>
        <dbReference type="ChEBI" id="CHEBI:43474"/>
        <dbReference type="ChEBI" id="CHEBI:456216"/>
        <dbReference type="EC" id="3.6.4.13"/>
    </reaction>
</comment>
<dbReference type="PROSITE" id="PS51194">
    <property type="entry name" value="HELICASE_CTER"/>
    <property type="match status" value="1"/>
</dbReference>
<reference evidence="12" key="1">
    <citation type="journal article" date="2019" name="Nat. Commun.">
        <title>Expansion of phycobilisome linker gene families in mesophilic red algae.</title>
        <authorList>
            <person name="Lee J."/>
            <person name="Kim D."/>
            <person name="Bhattacharya D."/>
            <person name="Yoon H.S."/>
        </authorList>
    </citation>
    <scope>NUCLEOTIDE SEQUENCE [LARGE SCALE GENOMIC DNA]</scope>
    <source>
        <strain evidence="12">CCMP 1328</strain>
    </source>
</reference>
<evidence type="ECO:0000256" key="1">
    <source>
        <dbReference type="ARBA" id="ARBA00022741"/>
    </source>
</evidence>
<dbReference type="CDD" id="cd18787">
    <property type="entry name" value="SF2_C_DEAD"/>
    <property type="match status" value="1"/>
</dbReference>
<sequence length="573" mass="62364">MDNAVLRALMGGVQGSSQNVGKRIKGPNSEAGAGAKSKDARTAVPQPEFATKGTRTAREKAGSKGASDESLAHRERSNALRNQLKIKVENASRLTDLPDPLESFVDLCDAPYNLNVAVPNALAAIHALQPTPVQRQVIPCMLLDKQVVAVAPTGSGKTFAFLVPLVVHVMRLRHTLKEKSKLKRLELPKAVILAPTIELAQQICRVCDLFLEQLVIEREALARGVKCRLLVTRAHAAGLHSNEGKGVDILIATPLRLSSELVKGFIRLEYVQHVVLDEADKMFEVGQFYEQVQGILQACGTGLKRGKGCQKHLFSATLSQTLVPNVLDTKAESHVKIVVGAASYGGTAAVQEVAERVEQEFVFVGNGGIAGDRAKVLAVRNLLRENRIMAPALVFVQTQDRAQWVHKALSEDISGCAAMHAGLSHSHRQRVVDDFRSGVVWALVTTDLLCRGMDFRGVNTVINFDFPTSAVTYVHRIGRAGRGIAAGETSEQSRAFTMFSQEDQPLLKAVAVVAAASGANVPAWMLELASTDRRQLRKLERRPVVTKVSRERAKLAKRAERKGRLARGISKKR</sequence>
<feature type="region of interest" description="Disordered" evidence="8">
    <location>
        <begin position="10"/>
        <end position="76"/>
    </location>
</feature>
<gene>
    <name evidence="11" type="ORF">FVE85_9091</name>
</gene>
<dbReference type="SMART" id="SM00487">
    <property type="entry name" value="DEXDc"/>
    <property type="match status" value="1"/>
</dbReference>
<dbReference type="AlphaFoldDB" id="A0A5J4YMZ9"/>
<dbReference type="PANTHER" id="PTHR24031">
    <property type="entry name" value="RNA HELICASE"/>
    <property type="match status" value="1"/>
</dbReference>
<dbReference type="Pfam" id="PF00270">
    <property type="entry name" value="DEAD"/>
    <property type="match status" value="1"/>
</dbReference>
<feature type="compositionally biased region" description="Basic residues" evidence="8">
    <location>
        <begin position="559"/>
        <end position="573"/>
    </location>
</feature>
<feature type="compositionally biased region" description="Basic and acidic residues" evidence="8">
    <location>
        <begin position="56"/>
        <end position="76"/>
    </location>
</feature>
<dbReference type="SMART" id="SM00490">
    <property type="entry name" value="HELICc"/>
    <property type="match status" value="1"/>
</dbReference>
<keyword evidence="1 6" id="KW-0547">Nucleotide-binding</keyword>
<dbReference type="GO" id="GO:0016787">
    <property type="term" value="F:hydrolase activity"/>
    <property type="evidence" value="ECO:0007669"/>
    <property type="project" value="UniProtKB-KW"/>
</dbReference>
<evidence type="ECO:0000313" key="12">
    <source>
        <dbReference type="Proteomes" id="UP000324585"/>
    </source>
</evidence>
<evidence type="ECO:0000256" key="5">
    <source>
        <dbReference type="ARBA" id="ARBA00022884"/>
    </source>
</evidence>
<evidence type="ECO:0000313" key="11">
    <source>
        <dbReference type="EMBL" id="KAA8492819.1"/>
    </source>
</evidence>
<accession>A0A5J4YMZ9</accession>
<evidence type="ECO:0000259" key="10">
    <source>
        <dbReference type="PROSITE" id="PS51194"/>
    </source>
</evidence>
<dbReference type="InterPro" id="IPR011545">
    <property type="entry name" value="DEAD/DEAH_box_helicase_dom"/>
</dbReference>
<keyword evidence="5 7" id="KW-0694">RNA-binding</keyword>
<dbReference type="InterPro" id="IPR014001">
    <property type="entry name" value="Helicase_ATP-bd"/>
</dbReference>
<feature type="region of interest" description="Disordered" evidence="8">
    <location>
        <begin position="550"/>
        <end position="573"/>
    </location>
</feature>
<dbReference type="InterPro" id="IPR000629">
    <property type="entry name" value="RNA-helicase_DEAD-box_CS"/>
</dbReference>
<organism evidence="11 12">
    <name type="scientific">Porphyridium purpureum</name>
    <name type="common">Red alga</name>
    <name type="synonym">Porphyridium cruentum</name>
    <dbReference type="NCBI Taxonomy" id="35688"/>
    <lineage>
        <taxon>Eukaryota</taxon>
        <taxon>Rhodophyta</taxon>
        <taxon>Bangiophyceae</taxon>
        <taxon>Porphyridiales</taxon>
        <taxon>Porphyridiaceae</taxon>
        <taxon>Porphyridium</taxon>
    </lineage>
</organism>
<evidence type="ECO:0000256" key="7">
    <source>
        <dbReference type="RuleBase" id="RU365068"/>
    </source>
</evidence>
<name>A0A5J4YMZ9_PORPP</name>
<evidence type="ECO:0000256" key="8">
    <source>
        <dbReference type="SAM" id="MobiDB-lite"/>
    </source>
</evidence>
<keyword evidence="3 6" id="KW-0347">Helicase</keyword>
<keyword evidence="2 6" id="KW-0378">Hydrolase</keyword>
<keyword evidence="12" id="KW-1185">Reference proteome</keyword>
<evidence type="ECO:0000256" key="6">
    <source>
        <dbReference type="RuleBase" id="RU000492"/>
    </source>
</evidence>
<dbReference type="Proteomes" id="UP000324585">
    <property type="component" value="Unassembled WGS sequence"/>
</dbReference>
<dbReference type="EC" id="3.6.4.13" evidence="7"/>
<evidence type="ECO:0000256" key="4">
    <source>
        <dbReference type="ARBA" id="ARBA00022840"/>
    </source>
</evidence>
<keyword evidence="4 6" id="KW-0067">ATP-binding</keyword>
<dbReference type="GO" id="GO:0003724">
    <property type="term" value="F:RNA helicase activity"/>
    <property type="evidence" value="ECO:0007669"/>
    <property type="project" value="UniProtKB-EC"/>
</dbReference>
<dbReference type="OMA" id="EMAHSIM"/>
<dbReference type="GO" id="GO:0005524">
    <property type="term" value="F:ATP binding"/>
    <property type="evidence" value="ECO:0007669"/>
    <property type="project" value="UniProtKB-UniRule"/>
</dbReference>
<comment type="function">
    <text evidence="7">RNA helicase.</text>
</comment>
<feature type="domain" description="Helicase ATP-binding" evidence="9">
    <location>
        <begin position="138"/>
        <end position="321"/>
    </location>
</feature>
<feature type="domain" description="Helicase C-terminal" evidence="10">
    <location>
        <begin position="382"/>
        <end position="529"/>
    </location>
</feature>
<dbReference type="PROSITE" id="PS00039">
    <property type="entry name" value="DEAD_ATP_HELICASE"/>
    <property type="match status" value="1"/>
</dbReference>
<comment type="similarity">
    <text evidence="6">Belongs to the DEAD box helicase family.</text>
</comment>
<dbReference type="Pfam" id="PF00271">
    <property type="entry name" value="Helicase_C"/>
    <property type="match status" value="1"/>
</dbReference>
<dbReference type="InterPro" id="IPR027417">
    <property type="entry name" value="P-loop_NTPase"/>
</dbReference>
<evidence type="ECO:0000259" key="9">
    <source>
        <dbReference type="PROSITE" id="PS51192"/>
    </source>
</evidence>
<dbReference type="EMBL" id="VRMN01000008">
    <property type="protein sequence ID" value="KAA8492819.1"/>
    <property type="molecule type" value="Genomic_DNA"/>
</dbReference>
<dbReference type="Gene3D" id="3.40.50.300">
    <property type="entry name" value="P-loop containing nucleotide triphosphate hydrolases"/>
    <property type="match status" value="2"/>
</dbReference>
<proteinExistence type="inferred from homology"/>
<dbReference type="OrthoDB" id="360161at2759"/>
<evidence type="ECO:0000256" key="2">
    <source>
        <dbReference type="ARBA" id="ARBA00022801"/>
    </source>
</evidence>
<comment type="caution">
    <text evidence="11">The sequence shown here is derived from an EMBL/GenBank/DDBJ whole genome shotgun (WGS) entry which is preliminary data.</text>
</comment>
<dbReference type="PROSITE" id="PS51192">
    <property type="entry name" value="HELICASE_ATP_BIND_1"/>
    <property type="match status" value="1"/>
</dbReference>
<dbReference type="SUPFAM" id="SSF52540">
    <property type="entry name" value="P-loop containing nucleoside triphosphate hydrolases"/>
    <property type="match status" value="1"/>
</dbReference>
<protein>
    <recommendedName>
        <fullName evidence="7">ATP-dependent RNA helicase</fullName>
        <ecNumber evidence="7">3.6.4.13</ecNumber>
    </recommendedName>
</protein>
<comment type="domain">
    <text evidence="7">The Q motif is unique to and characteristic of the DEAD box family of RNA helicases and controls ATP binding and hydrolysis.</text>
</comment>
<evidence type="ECO:0000256" key="3">
    <source>
        <dbReference type="ARBA" id="ARBA00022806"/>
    </source>
</evidence>
<dbReference type="GO" id="GO:0003723">
    <property type="term" value="F:RNA binding"/>
    <property type="evidence" value="ECO:0007669"/>
    <property type="project" value="UniProtKB-UniRule"/>
</dbReference>